<evidence type="ECO:0008006" key="4">
    <source>
        <dbReference type="Google" id="ProtNLM"/>
    </source>
</evidence>
<name>A0ABX1ABB3_9ACTN</name>
<accession>A0ABX1ABB3</accession>
<sequence length="121" mass="12562">MSGPAPAGGRRPALLLLRSLVLLLALFLQGTHPYPALADSVPAVAGGGCAGGSESTSAGLDPQDTAQRPITRAARPHPTAPRPEPFPPLAAHRLPFTLLRPAPAHRPPRPPDALRSVVLRC</sequence>
<protein>
    <recommendedName>
        <fullName evidence="4">Secreted protein</fullName>
    </recommendedName>
</protein>
<dbReference type="EMBL" id="JAATEM010000021">
    <property type="protein sequence ID" value="NJP51924.1"/>
    <property type="molecule type" value="Genomic_DNA"/>
</dbReference>
<dbReference type="RefSeq" id="WP_167996772.1">
    <property type="nucleotide sequence ID" value="NZ_JAATEM010000021.1"/>
</dbReference>
<reference evidence="2 3" key="1">
    <citation type="submission" date="2020-03" db="EMBL/GenBank/DDBJ databases">
        <title>WGS of actinomycetes isolated from Thailand.</title>
        <authorList>
            <person name="Thawai C."/>
        </authorList>
    </citation>
    <scope>NUCLEOTIDE SEQUENCE [LARGE SCALE GENOMIC DNA]</scope>
    <source>
        <strain evidence="2 3">SBST2-5</strain>
    </source>
</reference>
<feature type="compositionally biased region" description="Low complexity" evidence="1">
    <location>
        <begin position="68"/>
        <end position="77"/>
    </location>
</feature>
<proteinExistence type="predicted"/>
<comment type="caution">
    <text evidence="2">The sequence shown here is derived from an EMBL/GenBank/DDBJ whole genome shotgun (WGS) entry which is preliminary data.</text>
</comment>
<evidence type="ECO:0000256" key="1">
    <source>
        <dbReference type="SAM" id="MobiDB-lite"/>
    </source>
</evidence>
<keyword evidence="3" id="KW-1185">Reference proteome</keyword>
<dbReference type="Proteomes" id="UP000730591">
    <property type="component" value="Unassembled WGS sequence"/>
</dbReference>
<organism evidence="2 3">
    <name type="scientific">Streptomyces composti</name>
    <dbReference type="NCBI Taxonomy" id="2720025"/>
    <lineage>
        <taxon>Bacteria</taxon>
        <taxon>Bacillati</taxon>
        <taxon>Actinomycetota</taxon>
        <taxon>Actinomycetes</taxon>
        <taxon>Kitasatosporales</taxon>
        <taxon>Streptomycetaceae</taxon>
        <taxon>Streptomyces</taxon>
    </lineage>
</organism>
<evidence type="ECO:0000313" key="2">
    <source>
        <dbReference type="EMBL" id="NJP51924.1"/>
    </source>
</evidence>
<evidence type="ECO:0000313" key="3">
    <source>
        <dbReference type="Proteomes" id="UP000730591"/>
    </source>
</evidence>
<gene>
    <name evidence="2" type="ORF">HCJ93_18095</name>
</gene>
<feature type="region of interest" description="Disordered" evidence="1">
    <location>
        <begin position="46"/>
        <end position="90"/>
    </location>
</feature>
<feature type="compositionally biased region" description="Pro residues" evidence="1">
    <location>
        <begin position="78"/>
        <end position="88"/>
    </location>
</feature>